<dbReference type="PROSITE" id="PS50217">
    <property type="entry name" value="BZIP"/>
    <property type="match status" value="1"/>
</dbReference>
<dbReference type="SUPFAM" id="SSF57959">
    <property type="entry name" value="Leucine zipper domain"/>
    <property type="match status" value="1"/>
</dbReference>
<comment type="caution">
    <text evidence="9">The sequence shown here is derived from an EMBL/GenBank/DDBJ whole genome shotgun (WGS) entry which is preliminary data.</text>
</comment>
<dbReference type="GO" id="GO:0005634">
    <property type="term" value="C:nucleus"/>
    <property type="evidence" value="ECO:0007669"/>
    <property type="project" value="UniProtKB-SubCell"/>
</dbReference>
<dbReference type="InterPro" id="IPR046347">
    <property type="entry name" value="bZIP_sf"/>
</dbReference>
<keyword evidence="6" id="KW-0539">Nucleus</keyword>
<feature type="domain" description="BZIP" evidence="8">
    <location>
        <begin position="133"/>
        <end position="183"/>
    </location>
</feature>
<feature type="coiled-coil region" evidence="7">
    <location>
        <begin position="151"/>
        <end position="185"/>
    </location>
</feature>
<evidence type="ECO:0000256" key="6">
    <source>
        <dbReference type="ARBA" id="ARBA00023242"/>
    </source>
</evidence>
<evidence type="ECO:0000256" key="1">
    <source>
        <dbReference type="ARBA" id="ARBA00004123"/>
    </source>
</evidence>
<dbReference type="Gene3D" id="1.20.5.170">
    <property type="match status" value="1"/>
</dbReference>
<comment type="similarity">
    <text evidence="2">Belongs to the bZIP family.</text>
</comment>
<proteinExistence type="inferred from homology"/>
<dbReference type="OrthoDB" id="551672at2759"/>
<dbReference type="CDD" id="cd14704">
    <property type="entry name" value="bZIP_HY5-like"/>
    <property type="match status" value="1"/>
</dbReference>
<reference evidence="10" key="1">
    <citation type="journal article" date="2015" name="PLoS Genet.">
        <title>Genome Sequence and Transcriptome Analyses of Chrysochromulina tobin: Metabolic Tools for Enhanced Algal Fitness in the Prominent Order Prymnesiales (Haptophyceae).</title>
        <authorList>
            <person name="Hovde B.T."/>
            <person name="Deodato C.R."/>
            <person name="Hunsperger H.M."/>
            <person name="Ryken S.A."/>
            <person name="Yost W."/>
            <person name="Jha R.K."/>
            <person name="Patterson J."/>
            <person name="Monnat R.J. Jr."/>
            <person name="Barlow S.B."/>
            <person name="Starkenburg S.R."/>
            <person name="Cattolico R.A."/>
        </authorList>
    </citation>
    <scope>NUCLEOTIDE SEQUENCE</scope>
    <source>
        <strain evidence="10">CCMP291</strain>
    </source>
</reference>
<dbReference type="Proteomes" id="UP000037460">
    <property type="component" value="Unassembled WGS sequence"/>
</dbReference>
<accession>A0A0M0K2X6</accession>
<dbReference type="PANTHER" id="PTHR47416:SF8">
    <property type="entry name" value="BASIC-LEUCINE ZIPPER TRANSCRIPTION FACTOR E-RELATED"/>
    <property type="match status" value="1"/>
</dbReference>
<dbReference type="AlphaFoldDB" id="A0A0M0K2X6"/>
<keyword evidence="10" id="KW-1185">Reference proteome</keyword>
<dbReference type="GO" id="GO:0003700">
    <property type="term" value="F:DNA-binding transcription factor activity"/>
    <property type="evidence" value="ECO:0007669"/>
    <property type="project" value="InterPro"/>
</dbReference>
<organism evidence="9 10">
    <name type="scientific">Chrysochromulina tobinii</name>
    <dbReference type="NCBI Taxonomy" id="1460289"/>
    <lineage>
        <taxon>Eukaryota</taxon>
        <taxon>Haptista</taxon>
        <taxon>Haptophyta</taxon>
        <taxon>Prymnesiophyceae</taxon>
        <taxon>Prymnesiales</taxon>
        <taxon>Chrysochromulinaceae</taxon>
        <taxon>Chrysochromulina</taxon>
    </lineage>
</organism>
<evidence type="ECO:0000313" key="10">
    <source>
        <dbReference type="Proteomes" id="UP000037460"/>
    </source>
</evidence>
<comment type="subcellular location">
    <subcellularLocation>
        <location evidence="1">Nucleus</location>
    </subcellularLocation>
</comment>
<evidence type="ECO:0000313" key="9">
    <source>
        <dbReference type="EMBL" id="KOO33160.1"/>
    </source>
</evidence>
<evidence type="ECO:0000259" key="8">
    <source>
        <dbReference type="PROSITE" id="PS50217"/>
    </source>
</evidence>
<dbReference type="PANTHER" id="PTHR47416">
    <property type="entry name" value="BASIC-LEUCINE ZIPPER TRANSCRIPTION FACTOR F-RELATED"/>
    <property type="match status" value="1"/>
</dbReference>
<evidence type="ECO:0000256" key="2">
    <source>
        <dbReference type="ARBA" id="ARBA00007163"/>
    </source>
</evidence>
<evidence type="ECO:0000256" key="4">
    <source>
        <dbReference type="ARBA" id="ARBA00023125"/>
    </source>
</evidence>
<dbReference type="InterPro" id="IPR004827">
    <property type="entry name" value="bZIP"/>
</dbReference>
<keyword evidence="5" id="KW-0804">Transcription</keyword>
<keyword evidence="3" id="KW-0805">Transcription regulation</keyword>
<protein>
    <recommendedName>
        <fullName evidence="8">BZIP domain-containing protein</fullName>
    </recommendedName>
</protein>
<keyword evidence="4" id="KW-0238">DNA-binding</keyword>
<keyword evidence="7" id="KW-0175">Coiled coil</keyword>
<dbReference type="EMBL" id="JWZX01001585">
    <property type="protein sequence ID" value="KOO33160.1"/>
    <property type="molecule type" value="Genomic_DNA"/>
</dbReference>
<evidence type="ECO:0000256" key="3">
    <source>
        <dbReference type="ARBA" id="ARBA00023015"/>
    </source>
</evidence>
<dbReference type="SMART" id="SM00338">
    <property type="entry name" value="BRLZ"/>
    <property type="match status" value="1"/>
</dbReference>
<name>A0A0M0K2X6_9EUKA</name>
<gene>
    <name evidence="9" type="ORF">Ctob_011170</name>
</gene>
<dbReference type="GO" id="GO:0003677">
    <property type="term" value="F:DNA binding"/>
    <property type="evidence" value="ECO:0007669"/>
    <property type="project" value="UniProtKB-KW"/>
</dbReference>
<sequence length="246" mass="26082">MKDQSVYGILEAVAGEIILVDQDPAVLYSAEKTPEKSPALACRNSAAEKAVREVHLPEAAMTEAAAAPVVDPSMLWYGLSMTPEVQQTYLAAYAAALPVAPALNMPSMGTHATVGEAEDLEQAPSEGFDDSAEDKHLRRMRRNRDSAALSRHRKKQHVENLESQVASLQEAVRSLIAQNQELRSACMLAQSGAAGAAPGDELPADAEEEVAPAVGPVAEASLLPIVALTTMQAPMLALPVGIRPRE</sequence>
<evidence type="ECO:0000256" key="5">
    <source>
        <dbReference type="ARBA" id="ARBA00023163"/>
    </source>
</evidence>
<evidence type="ECO:0000256" key="7">
    <source>
        <dbReference type="SAM" id="Coils"/>
    </source>
</evidence>
<dbReference type="Pfam" id="PF00170">
    <property type="entry name" value="bZIP_1"/>
    <property type="match status" value="1"/>
</dbReference>